<accession>A0ABQ3FMN7</accession>
<organism evidence="2 3">
    <name type="scientific">Kushneria pakistanensis</name>
    <dbReference type="NCBI Taxonomy" id="1508770"/>
    <lineage>
        <taxon>Bacteria</taxon>
        <taxon>Pseudomonadati</taxon>
        <taxon>Pseudomonadota</taxon>
        <taxon>Gammaproteobacteria</taxon>
        <taxon>Oceanospirillales</taxon>
        <taxon>Halomonadaceae</taxon>
        <taxon>Kushneria</taxon>
    </lineage>
</organism>
<dbReference type="InterPro" id="IPR000073">
    <property type="entry name" value="AB_hydrolase_1"/>
</dbReference>
<gene>
    <name evidence="2" type="ORF">GCM10010082_25610</name>
</gene>
<dbReference type="Pfam" id="PF00561">
    <property type="entry name" value="Abhydrolase_1"/>
    <property type="match status" value="1"/>
</dbReference>
<dbReference type="Proteomes" id="UP000604243">
    <property type="component" value="Unassembled WGS sequence"/>
</dbReference>
<comment type="caution">
    <text evidence="2">The sequence shown here is derived from an EMBL/GenBank/DDBJ whole genome shotgun (WGS) entry which is preliminary data.</text>
</comment>
<evidence type="ECO:0000313" key="2">
    <source>
        <dbReference type="EMBL" id="GHC30397.1"/>
    </source>
</evidence>
<reference evidence="3" key="1">
    <citation type="journal article" date="2019" name="Int. J. Syst. Evol. Microbiol.">
        <title>The Global Catalogue of Microorganisms (GCM) 10K type strain sequencing project: providing services to taxonomists for standard genome sequencing and annotation.</title>
        <authorList>
            <consortium name="The Broad Institute Genomics Platform"/>
            <consortium name="The Broad Institute Genome Sequencing Center for Infectious Disease"/>
            <person name="Wu L."/>
            <person name="Ma J."/>
        </authorList>
    </citation>
    <scope>NUCLEOTIDE SEQUENCE [LARGE SCALE GENOMIC DNA]</scope>
    <source>
        <strain evidence="3">KCTC 42082</strain>
    </source>
</reference>
<dbReference type="EMBL" id="BMZM01000003">
    <property type="protein sequence ID" value="GHC30397.1"/>
    <property type="molecule type" value="Genomic_DNA"/>
</dbReference>
<dbReference type="SUPFAM" id="SSF53474">
    <property type="entry name" value="alpha/beta-Hydrolases"/>
    <property type="match status" value="1"/>
</dbReference>
<sequence length="66" mass="7398">MFKGFQLEMIELSEATLRVRYGGSGPPVLLLHGHPRTHATWDRVASRLAPWYTVVCPDLRGFGQSS</sequence>
<name>A0ABQ3FMN7_9GAMM</name>
<protein>
    <recommendedName>
        <fullName evidence="1">AB hydrolase-1 domain-containing protein</fullName>
    </recommendedName>
</protein>
<evidence type="ECO:0000259" key="1">
    <source>
        <dbReference type="Pfam" id="PF00561"/>
    </source>
</evidence>
<proteinExistence type="predicted"/>
<dbReference type="InterPro" id="IPR029058">
    <property type="entry name" value="AB_hydrolase_fold"/>
</dbReference>
<keyword evidence="3" id="KW-1185">Reference proteome</keyword>
<evidence type="ECO:0000313" key="3">
    <source>
        <dbReference type="Proteomes" id="UP000604243"/>
    </source>
</evidence>
<feature type="domain" description="AB hydrolase-1" evidence="1">
    <location>
        <begin position="26"/>
        <end position="66"/>
    </location>
</feature>
<dbReference type="Gene3D" id="3.40.50.1820">
    <property type="entry name" value="alpha/beta hydrolase"/>
    <property type="match status" value="1"/>
</dbReference>